<feature type="region of interest" description="Disordered" evidence="1">
    <location>
        <begin position="45"/>
        <end position="86"/>
    </location>
</feature>
<comment type="caution">
    <text evidence="2">The sequence shown here is derived from an EMBL/GenBank/DDBJ whole genome shotgun (WGS) entry which is preliminary data.</text>
</comment>
<name>A0A368F8P4_ANCCA</name>
<organism evidence="2 3">
    <name type="scientific">Ancylostoma caninum</name>
    <name type="common">Dog hookworm</name>
    <dbReference type="NCBI Taxonomy" id="29170"/>
    <lineage>
        <taxon>Eukaryota</taxon>
        <taxon>Metazoa</taxon>
        <taxon>Ecdysozoa</taxon>
        <taxon>Nematoda</taxon>
        <taxon>Chromadorea</taxon>
        <taxon>Rhabditida</taxon>
        <taxon>Rhabditina</taxon>
        <taxon>Rhabditomorpha</taxon>
        <taxon>Strongyloidea</taxon>
        <taxon>Ancylostomatidae</taxon>
        <taxon>Ancylostomatinae</taxon>
        <taxon>Ancylostoma</taxon>
    </lineage>
</organism>
<proteinExistence type="predicted"/>
<evidence type="ECO:0000256" key="1">
    <source>
        <dbReference type="SAM" id="MobiDB-lite"/>
    </source>
</evidence>
<accession>A0A368F8P4</accession>
<gene>
    <name evidence="2" type="ORF">ANCCAN_26968</name>
</gene>
<feature type="compositionally biased region" description="Basic and acidic residues" evidence="1">
    <location>
        <begin position="54"/>
        <end position="67"/>
    </location>
</feature>
<protein>
    <submittedName>
        <fullName evidence="2">Uncharacterized protein</fullName>
    </submittedName>
</protein>
<keyword evidence="3" id="KW-1185">Reference proteome</keyword>
<dbReference type="Proteomes" id="UP000252519">
    <property type="component" value="Unassembled WGS sequence"/>
</dbReference>
<evidence type="ECO:0000313" key="2">
    <source>
        <dbReference type="EMBL" id="RCN27300.1"/>
    </source>
</evidence>
<sequence length="86" mass="9540">MNERCPMRTVNMVRLSFSEDSEGPASSTPIIKELSVVLEADTRRVVEENGNEGKQVDREPGKPDPREASSSSKPISYNLTRSCSVR</sequence>
<dbReference type="AlphaFoldDB" id="A0A368F8P4"/>
<dbReference type="EMBL" id="JOJR01004445">
    <property type="protein sequence ID" value="RCN27300.1"/>
    <property type="molecule type" value="Genomic_DNA"/>
</dbReference>
<feature type="compositionally biased region" description="Polar residues" evidence="1">
    <location>
        <begin position="68"/>
        <end position="86"/>
    </location>
</feature>
<evidence type="ECO:0000313" key="3">
    <source>
        <dbReference type="Proteomes" id="UP000252519"/>
    </source>
</evidence>
<reference evidence="2 3" key="1">
    <citation type="submission" date="2014-10" db="EMBL/GenBank/DDBJ databases">
        <title>Draft genome of the hookworm Ancylostoma caninum.</title>
        <authorList>
            <person name="Mitreva M."/>
        </authorList>
    </citation>
    <scope>NUCLEOTIDE SEQUENCE [LARGE SCALE GENOMIC DNA]</scope>
    <source>
        <strain evidence="2 3">Baltimore</strain>
    </source>
</reference>